<evidence type="ECO:0000313" key="3">
    <source>
        <dbReference type="Proteomes" id="UP001597205"/>
    </source>
</evidence>
<keyword evidence="1" id="KW-0732">Signal</keyword>
<comment type="caution">
    <text evidence="2">The sequence shown here is derived from an EMBL/GenBank/DDBJ whole genome shotgun (WGS) entry which is preliminary data.</text>
</comment>
<dbReference type="PANTHER" id="PTHR41339:SF1">
    <property type="entry name" value="SECRETED PROTEIN"/>
    <property type="match status" value="1"/>
</dbReference>
<organism evidence="2 3">
    <name type="scientific">Sphingobacterium daejeonense</name>
    <dbReference type="NCBI Taxonomy" id="371142"/>
    <lineage>
        <taxon>Bacteria</taxon>
        <taxon>Pseudomonadati</taxon>
        <taxon>Bacteroidota</taxon>
        <taxon>Sphingobacteriia</taxon>
        <taxon>Sphingobacteriales</taxon>
        <taxon>Sphingobacteriaceae</taxon>
        <taxon>Sphingobacterium</taxon>
    </lineage>
</organism>
<dbReference type="InterPro" id="IPR011050">
    <property type="entry name" value="Pectin_lyase_fold/virulence"/>
</dbReference>
<dbReference type="RefSeq" id="WP_380894592.1">
    <property type="nucleotide sequence ID" value="NZ_JBHTKY010000002.1"/>
</dbReference>
<feature type="chain" id="PRO_5047108606" description="Lipoprotein" evidence="1">
    <location>
        <begin position="21"/>
        <end position="386"/>
    </location>
</feature>
<dbReference type="SUPFAM" id="SSF51126">
    <property type="entry name" value="Pectin lyase-like"/>
    <property type="match status" value="1"/>
</dbReference>
<dbReference type="PROSITE" id="PS51257">
    <property type="entry name" value="PROKAR_LIPOPROTEIN"/>
    <property type="match status" value="1"/>
</dbReference>
<accession>A0ABW3RGW6</accession>
<name>A0ABW3RGW6_9SPHI</name>
<protein>
    <recommendedName>
        <fullName evidence="4">Lipoprotein</fullName>
    </recommendedName>
</protein>
<feature type="signal peptide" evidence="1">
    <location>
        <begin position="1"/>
        <end position="20"/>
    </location>
</feature>
<keyword evidence="3" id="KW-1185">Reference proteome</keyword>
<dbReference type="Proteomes" id="UP001597205">
    <property type="component" value="Unassembled WGS sequence"/>
</dbReference>
<proteinExistence type="predicted"/>
<evidence type="ECO:0000313" key="2">
    <source>
        <dbReference type="EMBL" id="MFD1164419.1"/>
    </source>
</evidence>
<gene>
    <name evidence="2" type="ORF">ACFQ2C_02255</name>
</gene>
<dbReference type="PANTHER" id="PTHR41339">
    <property type="entry name" value="LIPL48"/>
    <property type="match status" value="1"/>
</dbReference>
<evidence type="ECO:0000256" key="1">
    <source>
        <dbReference type="SAM" id="SignalP"/>
    </source>
</evidence>
<evidence type="ECO:0008006" key="4">
    <source>
        <dbReference type="Google" id="ProtNLM"/>
    </source>
</evidence>
<dbReference type="EMBL" id="JBHTKY010000002">
    <property type="protein sequence ID" value="MFD1164419.1"/>
    <property type="molecule type" value="Genomic_DNA"/>
</dbReference>
<sequence>MKTKLFSILAASALAFTACSDENTPGPIEKGEKDLIGNIEANTTLDANIEYTMTGTVLVKSGATLTIPAGTTIKATAGGTNVYLLVEKGGKLIADGTADKPVIFTSAASAPKAGDWGGILLNGNAPLSRAEGAKSDAATEISTNIRFGGDDVADNSGKLNFVRIEYTGARINNDAEHNGLTLNGVGNGTVLSNIVLTHGDDDAIEFFGGTVNASNILVINCTDDMFDFSQGYRGTVKNVYGIREAGYTAVTADPRGIEADGNLDGKTPTDINQSDFTVDGITIVNNAPGKDANLTMHDVFKIRRGAKATIKNAFAKFGAGTTAVDLIDFTDDRGAGDAASTIEYTIDPANGLGDAKIKNPGNAKIEKKDGLKGADVSAFSWTGYKF</sequence>
<reference evidence="3" key="1">
    <citation type="journal article" date="2019" name="Int. J. Syst. Evol. Microbiol.">
        <title>The Global Catalogue of Microorganisms (GCM) 10K type strain sequencing project: providing services to taxonomists for standard genome sequencing and annotation.</title>
        <authorList>
            <consortium name="The Broad Institute Genomics Platform"/>
            <consortium name="The Broad Institute Genome Sequencing Center for Infectious Disease"/>
            <person name="Wu L."/>
            <person name="Ma J."/>
        </authorList>
    </citation>
    <scope>NUCLEOTIDE SEQUENCE [LARGE SCALE GENOMIC DNA]</scope>
    <source>
        <strain evidence="3">CCUG 52468</strain>
    </source>
</reference>